<protein>
    <recommendedName>
        <fullName evidence="4">Antitoxin VbhA domain-containing protein</fullName>
    </recommendedName>
</protein>
<evidence type="ECO:0000256" key="1">
    <source>
        <dbReference type="SAM" id="Coils"/>
    </source>
</evidence>
<comment type="caution">
    <text evidence="2">The sequence shown here is derived from an EMBL/GenBank/DDBJ whole genome shotgun (WGS) entry which is preliminary data.</text>
</comment>
<organism evidence="2 3">
    <name type="scientific">Candidatus Blautia merdavium</name>
    <dbReference type="NCBI Taxonomy" id="2838494"/>
    <lineage>
        <taxon>Bacteria</taxon>
        <taxon>Bacillati</taxon>
        <taxon>Bacillota</taxon>
        <taxon>Clostridia</taxon>
        <taxon>Lachnospirales</taxon>
        <taxon>Lachnospiraceae</taxon>
        <taxon>Blautia</taxon>
    </lineage>
</organism>
<reference evidence="2" key="2">
    <citation type="submission" date="2021-04" db="EMBL/GenBank/DDBJ databases">
        <authorList>
            <person name="Gilroy R."/>
        </authorList>
    </citation>
    <scope>NUCLEOTIDE SEQUENCE</scope>
    <source>
        <strain evidence="2">ChiBcec2-3848</strain>
    </source>
</reference>
<evidence type="ECO:0008006" key="4">
    <source>
        <dbReference type="Google" id="ProtNLM"/>
    </source>
</evidence>
<dbReference type="EMBL" id="DWVZ01000003">
    <property type="protein sequence ID" value="HJC62030.1"/>
    <property type="molecule type" value="Genomic_DNA"/>
</dbReference>
<feature type="coiled-coil region" evidence="1">
    <location>
        <begin position="4"/>
        <end position="31"/>
    </location>
</feature>
<dbReference type="Proteomes" id="UP000823886">
    <property type="component" value="Unassembled WGS sequence"/>
</dbReference>
<keyword evidence="1" id="KW-0175">Coiled coil</keyword>
<accession>A0A9D2PLG8</accession>
<gene>
    <name evidence="2" type="ORF">H9753_00235</name>
</gene>
<name>A0A9D2PLG8_9FIRM</name>
<reference evidence="2" key="1">
    <citation type="journal article" date="2021" name="PeerJ">
        <title>Extensive microbial diversity within the chicken gut microbiome revealed by metagenomics and culture.</title>
        <authorList>
            <person name="Gilroy R."/>
            <person name="Ravi A."/>
            <person name="Getino M."/>
            <person name="Pursley I."/>
            <person name="Horton D.L."/>
            <person name="Alikhan N.F."/>
            <person name="Baker D."/>
            <person name="Gharbi K."/>
            <person name="Hall N."/>
            <person name="Watson M."/>
            <person name="Adriaenssens E.M."/>
            <person name="Foster-Nyarko E."/>
            <person name="Jarju S."/>
            <person name="Secka A."/>
            <person name="Antonio M."/>
            <person name="Oren A."/>
            <person name="Chaudhuri R.R."/>
            <person name="La Ragione R."/>
            <person name="Hildebrand F."/>
            <person name="Pallen M.J."/>
        </authorList>
    </citation>
    <scope>NUCLEOTIDE SEQUENCE</scope>
    <source>
        <strain evidence="2">ChiBcec2-3848</strain>
    </source>
</reference>
<evidence type="ECO:0000313" key="3">
    <source>
        <dbReference type="Proteomes" id="UP000823886"/>
    </source>
</evidence>
<evidence type="ECO:0000313" key="2">
    <source>
        <dbReference type="EMBL" id="HJC62030.1"/>
    </source>
</evidence>
<proteinExistence type="predicted"/>
<sequence>MENSEKLQEILRKQTKENDKIQNMLQRVETEYKSGNLTKEEVVRYLGIRIK</sequence>
<dbReference type="AlphaFoldDB" id="A0A9D2PLG8"/>